<dbReference type="AlphaFoldDB" id="A0A5Q0QBB7"/>
<evidence type="ECO:0000313" key="3">
    <source>
        <dbReference type="Proteomes" id="UP000326921"/>
    </source>
</evidence>
<evidence type="ECO:0000313" key="2">
    <source>
        <dbReference type="EMBL" id="QGA26776.1"/>
    </source>
</evidence>
<dbReference type="InterPro" id="IPR002734">
    <property type="entry name" value="RibDG_C"/>
</dbReference>
<dbReference type="Proteomes" id="UP000326921">
    <property type="component" value="Chromosome"/>
</dbReference>
<dbReference type="SUPFAM" id="SSF53597">
    <property type="entry name" value="Dihydrofolate reductase-like"/>
    <property type="match status" value="1"/>
</dbReference>
<feature type="domain" description="Bacterial bifunctional deaminase-reductase C-terminal" evidence="1">
    <location>
        <begin position="3"/>
        <end position="174"/>
    </location>
</feature>
<dbReference type="GO" id="GO:0009231">
    <property type="term" value="P:riboflavin biosynthetic process"/>
    <property type="evidence" value="ECO:0007669"/>
    <property type="project" value="InterPro"/>
</dbReference>
<reference evidence="2 3" key="1">
    <citation type="submission" date="2019-10" db="EMBL/GenBank/DDBJ databases">
        <authorList>
            <person name="Dong K."/>
        </authorList>
    </citation>
    <scope>NUCLEOTIDE SEQUENCE [LARGE SCALE GENOMIC DNA]</scope>
    <source>
        <strain evidence="3">dk4302</strain>
    </source>
</reference>
<dbReference type="InterPro" id="IPR024072">
    <property type="entry name" value="DHFR-like_dom_sf"/>
</dbReference>
<sequence length="183" mass="20568">MGKIIAAYNLTLDGVIDHNVSTPSAEIHNYYTNLLDHSSYILWGSTTYKLMRYWQGLLQSPAEAATMNSFAQAIDKIAKIVFSNKDKTTGWDSAQIADKSLADTVLELKSKNNGDILIGSRSLIIQLLNLGLIDELQLCMIPMIAASGQTFFDKLSREIKLDLWKTRQFENGSILLYYRVLNN</sequence>
<dbReference type="Pfam" id="PF01872">
    <property type="entry name" value="RibD_C"/>
    <property type="match status" value="1"/>
</dbReference>
<accession>A0A5Q0QBB7</accession>
<name>A0A5Q0QBB7_9SPHI</name>
<dbReference type="RefSeq" id="WP_153511624.1">
    <property type="nucleotide sequence ID" value="NZ_CP045652.1"/>
</dbReference>
<dbReference type="KEGG" id="sphe:GFH32_10770"/>
<evidence type="ECO:0000259" key="1">
    <source>
        <dbReference type="Pfam" id="PF01872"/>
    </source>
</evidence>
<organism evidence="2 3">
    <name type="scientific">Sphingobacterium zhuxiongii</name>
    <dbReference type="NCBI Taxonomy" id="2662364"/>
    <lineage>
        <taxon>Bacteria</taxon>
        <taxon>Pseudomonadati</taxon>
        <taxon>Bacteroidota</taxon>
        <taxon>Sphingobacteriia</taxon>
        <taxon>Sphingobacteriales</taxon>
        <taxon>Sphingobacteriaceae</taxon>
        <taxon>Sphingobacterium</taxon>
    </lineage>
</organism>
<dbReference type="Gene3D" id="3.40.430.10">
    <property type="entry name" value="Dihydrofolate Reductase, subunit A"/>
    <property type="match status" value="1"/>
</dbReference>
<keyword evidence="3" id="KW-1185">Reference proteome</keyword>
<dbReference type="EMBL" id="CP045652">
    <property type="protein sequence ID" value="QGA26776.1"/>
    <property type="molecule type" value="Genomic_DNA"/>
</dbReference>
<gene>
    <name evidence="2" type="ORF">GFH32_10770</name>
</gene>
<dbReference type="GO" id="GO:0008703">
    <property type="term" value="F:5-amino-6-(5-phosphoribosylamino)uracil reductase activity"/>
    <property type="evidence" value="ECO:0007669"/>
    <property type="project" value="InterPro"/>
</dbReference>
<protein>
    <submittedName>
        <fullName evidence="2">Dihydrofolate reductase</fullName>
    </submittedName>
</protein>
<proteinExistence type="predicted"/>